<dbReference type="SUPFAM" id="SSF46689">
    <property type="entry name" value="Homeodomain-like"/>
    <property type="match status" value="1"/>
</dbReference>
<dbReference type="CDD" id="cd00093">
    <property type="entry name" value="HTH_XRE"/>
    <property type="match status" value="1"/>
</dbReference>
<dbReference type="Gene3D" id="1.10.10.60">
    <property type="entry name" value="Homeodomain-like"/>
    <property type="match status" value="1"/>
</dbReference>
<dbReference type="InterPro" id="IPR009057">
    <property type="entry name" value="Homeodomain-like_sf"/>
</dbReference>
<evidence type="ECO:0000256" key="1">
    <source>
        <dbReference type="SAM" id="MobiDB-lite"/>
    </source>
</evidence>
<dbReference type="AlphaFoldDB" id="A0A1X6XPJ2"/>
<dbReference type="Pfam" id="PF01527">
    <property type="entry name" value="HTH_Tnp_1"/>
    <property type="match status" value="1"/>
</dbReference>
<gene>
    <name evidence="2" type="ORF">FM105_13830</name>
</gene>
<evidence type="ECO:0000313" key="2">
    <source>
        <dbReference type="EMBL" id="SLN00939.1"/>
    </source>
</evidence>
<feature type="compositionally biased region" description="Basic and acidic residues" evidence="1">
    <location>
        <begin position="48"/>
        <end position="62"/>
    </location>
</feature>
<keyword evidence="3" id="KW-1185">Reference proteome</keyword>
<dbReference type="EMBL" id="FWFF01000020">
    <property type="protein sequence ID" value="SLN00939.1"/>
    <property type="molecule type" value="Genomic_DNA"/>
</dbReference>
<protein>
    <submittedName>
        <fullName evidence="2">Transposase</fullName>
    </submittedName>
</protein>
<reference evidence="3" key="1">
    <citation type="submission" date="2017-02" db="EMBL/GenBank/DDBJ databases">
        <authorList>
            <person name="Dridi B."/>
        </authorList>
    </citation>
    <scope>NUCLEOTIDE SEQUENCE [LARGE SCALE GENOMIC DNA]</scope>
    <source>
        <strain evidence="3">B Co 03.10</strain>
    </source>
</reference>
<feature type="region of interest" description="Disordered" evidence="1">
    <location>
        <begin position="48"/>
        <end position="70"/>
    </location>
</feature>
<dbReference type="GO" id="GO:0004803">
    <property type="term" value="F:transposase activity"/>
    <property type="evidence" value="ECO:0007669"/>
    <property type="project" value="InterPro"/>
</dbReference>
<dbReference type="GO" id="GO:0003677">
    <property type="term" value="F:DNA binding"/>
    <property type="evidence" value="ECO:0007669"/>
    <property type="project" value="InterPro"/>
</dbReference>
<accession>A0A1X6XPJ2</accession>
<dbReference type="Proteomes" id="UP000196581">
    <property type="component" value="Unassembled WGS sequence"/>
</dbReference>
<organism evidence="2 3">
    <name type="scientific">Brevibacterium yomogidense</name>
    <dbReference type="NCBI Taxonomy" id="946573"/>
    <lineage>
        <taxon>Bacteria</taxon>
        <taxon>Bacillati</taxon>
        <taxon>Actinomycetota</taxon>
        <taxon>Actinomycetes</taxon>
        <taxon>Micrococcales</taxon>
        <taxon>Brevibacteriaceae</taxon>
        <taxon>Brevibacterium</taxon>
    </lineage>
</organism>
<dbReference type="InterPro" id="IPR002514">
    <property type="entry name" value="Transposase_8"/>
</dbReference>
<sequence length="70" mass="7684">MPKIYTEEFKQTALDLIAGGMTQMQVCADLGVSKSALQAWVRGSRLHEHGIQPTRDPDENRAVRGAAAYP</sequence>
<evidence type="ECO:0000313" key="3">
    <source>
        <dbReference type="Proteomes" id="UP000196581"/>
    </source>
</evidence>
<proteinExistence type="predicted"/>
<dbReference type="InterPro" id="IPR001387">
    <property type="entry name" value="Cro/C1-type_HTH"/>
</dbReference>
<name>A0A1X6XPJ2_9MICO</name>
<dbReference type="GO" id="GO:0006313">
    <property type="term" value="P:DNA transposition"/>
    <property type="evidence" value="ECO:0007669"/>
    <property type="project" value="InterPro"/>
</dbReference>